<evidence type="ECO:0000256" key="1">
    <source>
        <dbReference type="SAM" id="MobiDB-lite"/>
    </source>
</evidence>
<dbReference type="EMBL" id="JNFH02000023">
    <property type="protein sequence ID" value="KKF39722.1"/>
    <property type="molecule type" value="Genomic_DNA"/>
</dbReference>
<comment type="caution">
    <text evidence="3">The sequence shown here is derived from an EMBL/GenBank/DDBJ whole genome shotgun (WGS) entry which is preliminary data.</text>
</comment>
<organism evidence="3 4">
    <name type="scientific">Halorubrum saccharovorum</name>
    <dbReference type="NCBI Taxonomy" id="2248"/>
    <lineage>
        <taxon>Archaea</taxon>
        <taxon>Methanobacteriati</taxon>
        <taxon>Methanobacteriota</taxon>
        <taxon>Stenosarchaea group</taxon>
        <taxon>Halobacteria</taxon>
        <taxon>Halobacteriales</taxon>
        <taxon>Haloferacaceae</taxon>
        <taxon>Halorubrum</taxon>
    </lineage>
</organism>
<dbReference type="SUPFAM" id="SSF53335">
    <property type="entry name" value="S-adenosyl-L-methionine-dependent methyltransferases"/>
    <property type="match status" value="1"/>
</dbReference>
<accession>A0A0F8CLG7</accession>
<dbReference type="InterPro" id="IPR013216">
    <property type="entry name" value="Methyltransf_11"/>
</dbReference>
<dbReference type="Gene3D" id="3.40.50.150">
    <property type="entry name" value="Vaccinia Virus protein VP39"/>
    <property type="match status" value="1"/>
</dbReference>
<dbReference type="AlphaFoldDB" id="A0A0F8CLG7"/>
<feature type="compositionally biased region" description="Acidic residues" evidence="1">
    <location>
        <begin position="242"/>
        <end position="263"/>
    </location>
</feature>
<gene>
    <name evidence="3" type="ORF">FK85_26335</name>
</gene>
<feature type="domain" description="Methyltransferase type 11" evidence="2">
    <location>
        <begin position="50"/>
        <end position="138"/>
    </location>
</feature>
<dbReference type="GO" id="GO:0008757">
    <property type="term" value="F:S-adenosylmethionine-dependent methyltransferase activity"/>
    <property type="evidence" value="ECO:0007669"/>
    <property type="project" value="InterPro"/>
</dbReference>
<dbReference type="PANTHER" id="PTHR43591">
    <property type="entry name" value="METHYLTRANSFERASE"/>
    <property type="match status" value="1"/>
</dbReference>
<dbReference type="Proteomes" id="UP000053331">
    <property type="component" value="Unassembled WGS sequence"/>
</dbReference>
<dbReference type="CDD" id="cd02440">
    <property type="entry name" value="AdoMet_MTases"/>
    <property type="match status" value="1"/>
</dbReference>
<dbReference type="InterPro" id="IPR029063">
    <property type="entry name" value="SAM-dependent_MTases_sf"/>
</dbReference>
<reference evidence="3 4" key="1">
    <citation type="journal article" date="2015" name="Genome Announc.">
        <title>Draft genome sequence of a Halorubrum H3 strain isolated from the burlinskoye salt lake (Altai Krai, Russia).</title>
        <authorList>
            <person name="Rozanov A.S."/>
            <person name="Bryanskaya A.V."/>
            <person name="Malup T.K."/>
            <person name="Kotenko A.V."/>
            <person name="Peltek S.E."/>
        </authorList>
    </citation>
    <scope>NUCLEOTIDE SEQUENCE [LARGE SCALE GENOMIC DNA]</scope>
    <source>
        <strain evidence="3 4">H3</strain>
    </source>
</reference>
<keyword evidence="3" id="KW-0489">Methyltransferase</keyword>
<sequence length="263" mass="29088">MKGQDWYQADEVAEEYEDVRFSGGGELIDRREKEAVLSALGPIEEGHRVLEVACGTGRFTTMLADRGADIVGLDISREMLEQGREKAAEAGLSDTVEFVRGDASRLPFPDNHFDTVVAMRFFHLMDDPVPFARELRRVSADQVFFDTFNGRSLRTLYTWLLPMGSRLYSERQVVDMLRAADLTLAGEEHDFVLPYGFYRELPGPVAKPFRVIDELVGNTIPGDYVASVSYWDARVSGGGADGDADSDSAAGDDAEPADSDDDE</sequence>
<dbReference type="RefSeq" id="WP_050024601.1">
    <property type="nucleotide sequence ID" value="NZ_JNFH02000023.1"/>
</dbReference>
<name>A0A0F8CLG7_9EURY</name>
<keyword evidence="4" id="KW-1185">Reference proteome</keyword>
<dbReference type="GO" id="GO:0032259">
    <property type="term" value="P:methylation"/>
    <property type="evidence" value="ECO:0007669"/>
    <property type="project" value="UniProtKB-KW"/>
</dbReference>
<evidence type="ECO:0000313" key="4">
    <source>
        <dbReference type="Proteomes" id="UP000053331"/>
    </source>
</evidence>
<evidence type="ECO:0000313" key="3">
    <source>
        <dbReference type="EMBL" id="KKF39722.1"/>
    </source>
</evidence>
<dbReference type="OrthoDB" id="190449at2157"/>
<evidence type="ECO:0000259" key="2">
    <source>
        <dbReference type="Pfam" id="PF08241"/>
    </source>
</evidence>
<proteinExistence type="predicted"/>
<feature type="region of interest" description="Disordered" evidence="1">
    <location>
        <begin position="238"/>
        <end position="263"/>
    </location>
</feature>
<dbReference type="Pfam" id="PF08241">
    <property type="entry name" value="Methyltransf_11"/>
    <property type="match status" value="1"/>
</dbReference>
<keyword evidence="3" id="KW-0808">Transferase</keyword>
<protein>
    <submittedName>
        <fullName evidence="3">SAM-dependent methyltransferase</fullName>
    </submittedName>
</protein>